<proteinExistence type="inferred from homology"/>
<evidence type="ECO:0000256" key="4">
    <source>
        <dbReference type="RuleBase" id="RU000354"/>
    </source>
</evidence>
<keyword evidence="6" id="KW-1133">Transmembrane helix</keyword>
<dbReference type="SUPFAM" id="SSF57501">
    <property type="entry name" value="Cystine-knot cytokines"/>
    <property type="match status" value="1"/>
</dbReference>
<evidence type="ECO:0000313" key="10">
    <source>
        <dbReference type="WBParaSite" id="nRc.2.0.1.t34990-RA"/>
    </source>
</evidence>
<dbReference type="PANTHER" id="PTHR11848">
    <property type="entry name" value="TGF-BETA FAMILY"/>
    <property type="match status" value="1"/>
</dbReference>
<feature type="region of interest" description="Disordered" evidence="5">
    <location>
        <begin position="288"/>
        <end position="311"/>
    </location>
</feature>
<organism evidence="9 10">
    <name type="scientific">Romanomermis culicivorax</name>
    <name type="common">Nematode worm</name>
    <dbReference type="NCBI Taxonomy" id="13658"/>
    <lineage>
        <taxon>Eukaryota</taxon>
        <taxon>Metazoa</taxon>
        <taxon>Ecdysozoa</taxon>
        <taxon>Nematoda</taxon>
        <taxon>Enoplea</taxon>
        <taxon>Dorylaimia</taxon>
        <taxon>Mermithida</taxon>
        <taxon>Mermithoidea</taxon>
        <taxon>Mermithidae</taxon>
        <taxon>Romanomermis</taxon>
    </lineage>
</organism>
<dbReference type="Gene3D" id="2.10.90.10">
    <property type="entry name" value="Cystine-knot cytokines"/>
    <property type="match status" value="1"/>
</dbReference>
<evidence type="ECO:0000256" key="7">
    <source>
        <dbReference type="SAM" id="SignalP"/>
    </source>
</evidence>
<feature type="chain" id="PRO_5038116774" evidence="7">
    <location>
        <begin position="22"/>
        <end position="379"/>
    </location>
</feature>
<dbReference type="GO" id="GO:0005125">
    <property type="term" value="F:cytokine activity"/>
    <property type="evidence" value="ECO:0007669"/>
    <property type="project" value="TreeGrafter"/>
</dbReference>
<sequence length="379" mass="43717">MLADKQLTISIVLLFISVSFGHVTNNSSADKKSNWRQKMVDMDKLHVVRLEKKILELLRIEDMPKLNKSQIAARWKRKVEEASVVERTLADESEKTLRKYELEVLGKKRGQVKNTDSRVCSREFTYEVKLFPENGSQTLLEKAYIDVPKNCSLEIVQFREISPDSSKSSSFNSRRLEELASDGRKTFHWKTFDISSFLYPFWKVDGKNFGLKATLICAKLCDRERQNDRDQIEATLKLSLRETKSLGRVSSCSSIFCPFYCLLFSILTFSFIYHAVCMASGNSDHTKRQVSNKGMTVHRRRQKSSSGAPNCDDMWDQDFFREVPQGLYNDFVGGGCCQRHFEIDFARIGWDNWVISPPSIRSSYCLGRCQSYGFNVDRN</sequence>
<keyword evidence="9" id="KW-1185">Reference proteome</keyword>
<evidence type="ECO:0000256" key="2">
    <source>
        <dbReference type="ARBA" id="ARBA00006656"/>
    </source>
</evidence>
<evidence type="ECO:0000256" key="3">
    <source>
        <dbReference type="ARBA" id="ARBA00022525"/>
    </source>
</evidence>
<accession>A0A915KA40</accession>
<evidence type="ECO:0000259" key="8">
    <source>
        <dbReference type="PROSITE" id="PS51362"/>
    </source>
</evidence>
<keyword evidence="4" id="KW-0339">Growth factor</keyword>
<name>A0A915KA40_ROMCU</name>
<dbReference type="InterPro" id="IPR015615">
    <property type="entry name" value="TGF-beta-rel"/>
</dbReference>
<keyword evidence="6" id="KW-0812">Transmembrane</keyword>
<dbReference type="InterPro" id="IPR001839">
    <property type="entry name" value="TGF-b_C"/>
</dbReference>
<evidence type="ECO:0000313" key="9">
    <source>
        <dbReference type="Proteomes" id="UP000887565"/>
    </source>
</evidence>
<evidence type="ECO:0000256" key="6">
    <source>
        <dbReference type="SAM" id="Phobius"/>
    </source>
</evidence>
<comment type="subcellular location">
    <subcellularLocation>
        <location evidence="1">Secreted</location>
    </subcellularLocation>
</comment>
<dbReference type="InterPro" id="IPR029034">
    <property type="entry name" value="Cystine-knot_cytokine"/>
</dbReference>
<dbReference type="AlphaFoldDB" id="A0A915KA40"/>
<dbReference type="GO" id="GO:0005615">
    <property type="term" value="C:extracellular space"/>
    <property type="evidence" value="ECO:0007669"/>
    <property type="project" value="TreeGrafter"/>
</dbReference>
<feature type="signal peptide" evidence="7">
    <location>
        <begin position="1"/>
        <end position="21"/>
    </location>
</feature>
<reference evidence="10" key="1">
    <citation type="submission" date="2022-11" db="UniProtKB">
        <authorList>
            <consortium name="WormBaseParasite"/>
        </authorList>
    </citation>
    <scope>IDENTIFICATION</scope>
</reference>
<keyword evidence="3" id="KW-0964">Secreted</keyword>
<comment type="similarity">
    <text evidence="2 4">Belongs to the TGF-beta family.</text>
</comment>
<dbReference type="PANTHER" id="PTHR11848:SF302">
    <property type="entry name" value="TGF-BETA FAMILY PROFILE DOMAIN-CONTAINING PROTEIN"/>
    <property type="match status" value="1"/>
</dbReference>
<keyword evidence="7" id="KW-0732">Signal</keyword>
<keyword evidence="6" id="KW-0472">Membrane</keyword>
<feature type="transmembrane region" description="Helical" evidence="6">
    <location>
        <begin position="259"/>
        <end position="279"/>
    </location>
</feature>
<protein>
    <submittedName>
        <fullName evidence="10">TGF-beta family profile domain-containing protein</fullName>
    </submittedName>
</protein>
<dbReference type="Proteomes" id="UP000887565">
    <property type="component" value="Unplaced"/>
</dbReference>
<evidence type="ECO:0000256" key="5">
    <source>
        <dbReference type="SAM" id="MobiDB-lite"/>
    </source>
</evidence>
<dbReference type="Pfam" id="PF00019">
    <property type="entry name" value="TGF_beta"/>
    <property type="match status" value="1"/>
</dbReference>
<dbReference type="GO" id="GO:0008083">
    <property type="term" value="F:growth factor activity"/>
    <property type="evidence" value="ECO:0007669"/>
    <property type="project" value="UniProtKB-KW"/>
</dbReference>
<dbReference type="WBParaSite" id="nRc.2.0.1.t34990-RA">
    <property type="protein sequence ID" value="nRc.2.0.1.t34990-RA"/>
    <property type="gene ID" value="nRc.2.0.1.g34990"/>
</dbReference>
<dbReference type="PROSITE" id="PS51362">
    <property type="entry name" value="TGF_BETA_2"/>
    <property type="match status" value="1"/>
</dbReference>
<evidence type="ECO:0000256" key="1">
    <source>
        <dbReference type="ARBA" id="ARBA00004613"/>
    </source>
</evidence>
<feature type="domain" description="TGF-beta family profile" evidence="8">
    <location>
        <begin position="298"/>
        <end position="379"/>
    </location>
</feature>